<gene>
    <name evidence="1" type="ORF">HannXRQ_Chr11g0333731</name>
</gene>
<dbReference type="EMBL" id="CM007900">
    <property type="protein sequence ID" value="OTG07728.1"/>
    <property type="molecule type" value="Genomic_DNA"/>
</dbReference>
<evidence type="ECO:0000313" key="2">
    <source>
        <dbReference type="Proteomes" id="UP000215914"/>
    </source>
</evidence>
<protein>
    <submittedName>
        <fullName evidence="1">Uncharacterized protein</fullName>
    </submittedName>
</protein>
<accession>A0A251T9G0</accession>
<name>A0A251T9G0_HELAN</name>
<reference evidence="2" key="1">
    <citation type="journal article" date="2017" name="Nature">
        <title>The sunflower genome provides insights into oil metabolism, flowering and Asterid evolution.</title>
        <authorList>
            <person name="Badouin H."/>
            <person name="Gouzy J."/>
            <person name="Grassa C.J."/>
            <person name="Murat F."/>
            <person name="Staton S.E."/>
            <person name="Cottret L."/>
            <person name="Lelandais-Briere C."/>
            <person name="Owens G.L."/>
            <person name="Carrere S."/>
            <person name="Mayjonade B."/>
            <person name="Legrand L."/>
            <person name="Gill N."/>
            <person name="Kane N.C."/>
            <person name="Bowers J.E."/>
            <person name="Hubner S."/>
            <person name="Bellec A."/>
            <person name="Berard A."/>
            <person name="Berges H."/>
            <person name="Blanchet N."/>
            <person name="Boniface M.C."/>
            <person name="Brunel D."/>
            <person name="Catrice O."/>
            <person name="Chaidir N."/>
            <person name="Claudel C."/>
            <person name="Donnadieu C."/>
            <person name="Faraut T."/>
            <person name="Fievet G."/>
            <person name="Helmstetter N."/>
            <person name="King M."/>
            <person name="Knapp S.J."/>
            <person name="Lai Z."/>
            <person name="Le Paslier M.C."/>
            <person name="Lippi Y."/>
            <person name="Lorenzon L."/>
            <person name="Mandel J.R."/>
            <person name="Marage G."/>
            <person name="Marchand G."/>
            <person name="Marquand E."/>
            <person name="Bret-Mestries E."/>
            <person name="Morien E."/>
            <person name="Nambeesan S."/>
            <person name="Nguyen T."/>
            <person name="Pegot-Espagnet P."/>
            <person name="Pouilly N."/>
            <person name="Raftis F."/>
            <person name="Sallet E."/>
            <person name="Schiex T."/>
            <person name="Thomas J."/>
            <person name="Vandecasteele C."/>
            <person name="Vares D."/>
            <person name="Vear F."/>
            <person name="Vautrin S."/>
            <person name="Crespi M."/>
            <person name="Mangin B."/>
            <person name="Burke J.M."/>
            <person name="Salse J."/>
            <person name="Munos S."/>
            <person name="Vincourt P."/>
            <person name="Rieseberg L.H."/>
            <person name="Langlade N.B."/>
        </authorList>
    </citation>
    <scope>NUCLEOTIDE SEQUENCE [LARGE SCALE GENOMIC DNA]</scope>
    <source>
        <strain evidence="2">cv. SF193</strain>
    </source>
</reference>
<evidence type="ECO:0000313" key="1">
    <source>
        <dbReference type="EMBL" id="OTG07728.1"/>
    </source>
</evidence>
<dbReference type="Proteomes" id="UP000215914">
    <property type="component" value="Chromosome 11"/>
</dbReference>
<sequence length="59" mass="6477">MTGIRSRGGDRADEKRERKAEVVAFQSRGRVGIGEPLEIRVLSGVQFLESLCLFASAVQ</sequence>
<dbReference type="AlphaFoldDB" id="A0A251T9G0"/>
<organism evidence="1 2">
    <name type="scientific">Helianthus annuus</name>
    <name type="common">Common sunflower</name>
    <dbReference type="NCBI Taxonomy" id="4232"/>
    <lineage>
        <taxon>Eukaryota</taxon>
        <taxon>Viridiplantae</taxon>
        <taxon>Streptophyta</taxon>
        <taxon>Embryophyta</taxon>
        <taxon>Tracheophyta</taxon>
        <taxon>Spermatophyta</taxon>
        <taxon>Magnoliopsida</taxon>
        <taxon>eudicotyledons</taxon>
        <taxon>Gunneridae</taxon>
        <taxon>Pentapetalae</taxon>
        <taxon>asterids</taxon>
        <taxon>campanulids</taxon>
        <taxon>Asterales</taxon>
        <taxon>Asteraceae</taxon>
        <taxon>Asteroideae</taxon>
        <taxon>Heliantheae alliance</taxon>
        <taxon>Heliantheae</taxon>
        <taxon>Helianthus</taxon>
    </lineage>
</organism>
<keyword evidence="2" id="KW-1185">Reference proteome</keyword>
<proteinExistence type="predicted"/>
<dbReference type="InParanoid" id="A0A251T9G0"/>